<feature type="domain" description="3'-5' exonuclease" evidence="1">
    <location>
        <begin position="187"/>
        <end position="380"/>
    </location>
</feature>
<evidence type="ECO:0000313" key="2">
    <source>
        <dbReference type="EMBL" id="CAG5110963.1"/>
    </source>
</evidence>
<organism evidence="2 3">
    <name type="scientific">Oikopleura dioica</name>
    <name type="common">Tunicate</name>
    <dbReference type="NCBI Taxonomy" id="34765"/>
    <lineage>
        <taxon>Eukaryota</taxon>
        <taxon>Metazoa</taxon>
        <taxon>Chordata</taxon>
        <taxon>Tunicata</taxon>
        <taxon>Appendicularia</taxon>
        <taxon>Copelata</taxon>
        <taxon>Oikopleuridae</taxon>
        <taxon>Oikopleura</taxon>
    </lineage>
</organism>
<keyword evidence="3" id="KW-1185">Reference proteome</keyword>
<protein>
    <submittedName>
        <fullName evidence="2">Oidioi.mRNA.OKI2018_I69.chr2.g5309.t1.cds</fullName>
    </submittedName>
</protein>
<evidence type="ECO:0000313" key="3">
    <source>
        <dbReference type="Proteomes" id="UP001158576"/>
    </source>
</evidence>
<proteinExistence type="predicted"/>
<dbReference type="Gene3D" id="3.30.420.10">
    <property type="entry name" value="Ribonuclease H-like superfamily/Ribonuclease H"/>
    <property type="match status" value="1"/>
</dbReference>
<dbReference type="InterPro" id="IPR036397">
    <property type="entry name" value="RNaseH_sf"/>
</dbReference>
<dbReference type="SUPFAM" id="SSF53098">
    <property type="entry name" value="Ribonuclease H-like"/>
    <property type="match status" value="1"/>
</dbReference>
<reference evidence="2 3" key="1">
    <citation type="submission" date="2021-04" db="EMBL/GenBank/DDBJ databases">
        <authorList>
            <person name="Bliznina A."/>
        </authorList>
    </citation>
    <scope>NUCLEOTIDE SEQUENCE [LARGE SCALE GENOMIC DNA]</scope>
</reference>
<dbReference type="InterPro" id="IPR002562">
    <property type="entry name" value="3'-5'_exonuclease_dom"/>
</dbReference>
<dbReference type="PANTHER" id="PTHR43040:SF1">
    <property type="entry name" value="RIBONUCLEASE D"/>
    <property type="match status" value="1"/>
</dbReference>
<evidence type="ECO:0000259" key="1">
    <source>
        <dbReference type="Pfam" id="PF01612"/>
    </source>
</evidence>
<sequence length="488" mass="56826">MGETKEKAPVYHDLSDDEYLYCLKLNNVQIKYQYNTTSKEKRIIMSTAKVKPFSKTLDNTWGGKTKDLVNKDAIAVFKDFMVEKQLLSKSPEEIWQEYELICSKEFIAFFRKPGRLYHERMNSCQKVYTYLDGQYFAGEGQTKIEAVRACARNVYYRWRESYCLDVEELKVFFDRGPTDPDAMKMAYIATPKDLAKVKKYVELANYLLIDQEGDQLGPNGKITVIQINTYESPNCFLLDILETGDQELREKDGWLRQMLEDPKKIKFFWGGCSDTANLYASFGIKIASYVDLQAVEFHYRHKLAHLTDGFVEPGDKGHPLGLESAYKFFTEADLLKYKASKGKHKTDHHIWARRPLPESLLRYASFDVAAMRPLLHLFFNNLELWKWGKIEAAISISTLSAYPRHRTCFACLQSIKVDEFAKNQQKSLGICLECSQNRNTDEFFYELENVEKWPVVAKEFHLPESLTGHENWVLKFPQKERIENGFEK</sequence>
<dbReference type="InterPro" id="IPR012337">
    <property type="entry name" value="RNaseH-like_sf"/>
</dbReference>
<dbReference type="Proteomes" id="UP001158576">
    <property type="component" value="Chromosome 2"/>
</dbReference>
<dbReference type="Pfam" id="PF01612">
    <property type="entry name" value="DNA_pol_A_exo1"/>
    <property type="match status" value="1"/>
</dbReference>
<name>A0ABN7T6L7_OIKDI</name>
<dbReference type="EMBL" id="OU015567">
    <property type="protein sequence ID" value="CAG5110963.1"/>
    <property type="molecule type" value="Genomic_DNA"/>
</dbReference>
<dbReference type="PANTHER" id="PTHR43040">
    <property type="entry name" value="RIBONUCLEASE D"/>
    <property type="match status" value="1"/>
</dbReference>
<accession>A0ABN7T6L7</accession>
<gene>
    <name evidence="2" type="ORF">OKIOD_LOCUS14074</name>
</gene>